<feature type="chain" id="PRO_5035825755" description="Peptidase A1 domain-containing protein" evidence="1">
    <location>
        <begin position="28"/>
        <end position="131"/>
    </location>
</feature>
<keyword evidence="1" id="KW-0732">Signal</keyword>
<keyword evidence="3" id="KW-1185">Reference proteome</keyword>
<evidence type="ECO:0000313" key="3">
    <source>
        <dbReference type="Proteomes" id="UP000015106"/>
    </source>
</evidence>
<reference evidence="3" key="1">
    <citation type="journal article" date="2013" name="Nature">
        <title>Draft genome of the wheat A-genome progenitor Triticum urartu.</title>
        <authorList>
            <person name="Ling H.Q."/>
            <person name="Zhao S."/>
            <person name="Liu D."/>
            <person name="Wang J."/>
            <person name="Sun H."/>
            <person name="Zhang C."/>
            <person name="Fan H."/>
            <person name="Li D."/>
            <person name="Dong L."/>
            <person name="Tao Y."/>
            <person name="Gao C."/>
            <person name="Wu H."/>
            <person name="Li Y."/>
            <person name="Cui Y."/>
            <person name="Guo X."/>
            <person name="Zheng S."/>
            <person name="Wang B."/>
            <person name="Yu K."/>
            <person name="Liang Q."/>
            <person name="Yang W."/>
            <person name="Lou X."/>
            <person name="Chen J."/>
            <person name="Feng M."/>
            <person name="Jian J."/>
            <person name="Zhang X."/>
            <person name="Luo G."/>
            <person name="Jiang Y."/>
            <person name="Liu J."/>
            <person name="Wang Z."/>
            <person name="Sha Y."/>
            <person name="Zhang B."/>
            <person name="Wu H."/>
            <person name="Tang D."/>
            <person name="Shen Q."/>
            <person name="Xue P."/>
            <person name="Zou S."/>
            <person name="Wang X."/>
            <person name="Liu X."/>
            <person name="Wang F."/>
            <person name="Yang Y."/>
            <person name="An X."/>
            <person name="Dong Z."/>
            <person name="Zhang K."/>
            <person name="Zhang X."/>
            <person name="Luo M.C."/>
            <person name="Dvorak J."/>
            <person name="Tong Y."/>
            <person name="Wang J."/>
            <person name="Yang H."/>
            <person name="Li Z."/>
            <person name="Wang D."/>
            <person name="Zhang A."/>
            <person name="Wang J."/>
        </authorList>
    </citation>
    <scope>NUCLEOTIDE SEQUENCE</scope>
    <source>
        <strain evidence="3">cv. G1812</strain>
    </source>
</reference>
<reference evidence="2" key="2">
    <citation type="submission" date="2018-03" db="EMBL/GenBank/DDBJ databases">
        <title>The Triticum urartu genome reveals the dynamic nature of wheat genome evolution.</title>
        <authorList>
            <person name="Ling H."/>
            <person name="Ma B."/>
            <person name="Shi X."/>
            <person name="Liu H."/>
            <person name="Dong L."/>
            <person name="Sun H."/>
            <person name="Cao Y."/>
            <person name="Gao Q."/>
            <person name="Zheng S."/>
            <person name="Li Y."/>
            <person name="Yu Y."/>
            <person name="Du H."/>
            <person name="Qi M."/>
            <person name="Li Y."/>
            <person name="Yu H."/>
            <person name="Cui Y."/>
            <person name="Wang N."/>
            <person name="Chen C."/>
            <person name="Wu H."/>
            <person name="Zhao Y."/>
            <person name="Zhang J."/>
            <person name="Li Y."/>
            <person name="Zhou W."/>
            <person name="Zhang B."/>
            <person name="Hu W."/>
            <person name="Eijk M."/>
            <person name="Tang J."/>
            <person name="Witsenboer H."/>
            <person name="Zhao S."/>
            <person name="Li Z."/>
            <person name="Zhang A."/>
            <person name="Wang D."/>
            <person name="Liang C."/>
        </authorList>
    </citation>
    <scope>NUCLEOTIDE SEQUENCE [LARGE SCALE GENOMIC DNA]</scope>
    <source>
        <strain evidence="2">cv. G1812</strain>
    </source>
</reference>
<sequence length="131" mass="14049">MELDTRALALLPLVLASLATFLQPAAANDGTPRPGGGFSLRLVPYGGWNSTMHVDGGGFLHLNEQAATTALRPHFHGPRGLTYSVATTVGTGRGRRTYDLVLDTVSSLTWMQCLPIAHPFPQMPPPFNPEV</sequence>
<feature type="signal peptide" evidence="1">
    <location>
        <begin position="1"/>
        <end position="27"/>
    </location>
</feature>
<reference evidence="2" key="3">
    <citation type="submission" date="2022-06" db="UniProtKB">
        <authorList>
            <consortium name="EnsemblPlants"/>
        </authorList>
    </citation>
    <scope>IDENTIFICATION</scope>
</reference>
<dbReference type="Proteomes" id="UP000015106">
    <property type="component" value="Chromosome 1"/>
</dbReference>
<evidence type="ECO:0000256" key="1">
    <source>
        <dbReference type="SAM" id="SignalP"/>
    </source>
</evidence>
<evidence type="ECO:0008006" key="4">
    <source>
        <dbReference type="Google" id="ProtNLM"/>
    </source>
</evidence>
<dbReference type="Gene3D" id="2.40.70.10">
    <property type="entry name" value="Acid Proteases"/>
    <property type="match status" value="1"/>
</dbReference>
<dbReference type="SUPFAM" id="SSF50630">
    <property type="entry name" value="Acid proteases"/>
    <property type="match status" value="1"/>
</dbReference>
<evidence type="ECO:0000313" key="2">
    <source>
        <dbReference type="EnsemblPlants" id="TuG1812G0100004451.01.T01"/>
    </source>
</evidence>
<accession>A0A8R7K4N8</accession>
<organism evidence="2 3">
    <name type="scientific">Triticum urartu</name>
    <name type="common">Red wild einkorn</name>
    <name type="synonym">Crithodium urartu</name>
    <dbReference type="NCBI Taxonomy" id="4572"/>
    <lineage>
        <taxon>Eukaryota</taxon>
        <taxon>Viridiplantae</taxon>
        <taxon>Streptophyta</taxon>
        <taxon>Embryophyta</taxon>
        <taxon>Tracheophyta</taxon>
        <taxon>Spermatophyta</taxon>
        <taxon>Magnoliopsida</taxon>
        <taxon>Liliopsida</taxon>
        <taxon>Poales</taxon>
        <taxon>Poaceae</taxon>
        <taxon>BOP clade</taxon>
        <taxon>Pooideae</taxon>
        <taxon>Triticodae</taxon>
        <taxon>Triticeae</taxon>
        <taxon>Triticinae</taxon>
        <taxon>Triticum</taxon>
    </lineage>
</organism>
<dbReference type="AlphaFoldDB" id="A0A8R7K4N8"/>
<dbReference type="Gramene" id="TuG1812G0100004451.01.T01">
    <property type="protein sequence ID" value="TuG1812G0100004451.01.T01"/>
    <property type="gene ID" value="TuG1812G0100004451.01"/>
</dbReference>
<dbReference type="InterPro" id="IPR021109">
    <property type="entry name" value="Peptidase_aspartic_dom_sf"/>
</dbReference>
<dbReference type="EnsemblPlants" id="TuG1812G0100004451.01.T01">
    <property type="protein sequence ID" value="TuG1812G0100004451.01.T01"/>
    <property type="gene ID" value="TuG1812G0100004451.01"/>
</dbReference>
<name>A0A8R7K4N8_TRIUA</name>
<protein>
    <recommendedName>
        <fullName evidence="4">Peptidase A1 domain-containing protein</fullName>
    </recommendedName>
</protein>
<proteinExistence type="predicted"/>